<keyword evidence="7" id="KW-0808">Transferase</keyword>
<feature type="compositionally biased region" description="Polar residues" evidence="18">
    <location>
        <begin position="880"/>
        <end position="893"/>
    </location>
</feature>
<dbReference type="InterPro" id="IPR001460">
    <property type="entry name" value="PCN-bd_Tpept"/>
</dbReference>
<feature type="compositionally biased region" description="Polar residues" evidence="18">
    <location>
        <begin position="1"/>
        <end position="11"/>
    </location>
</feature>
<dbReference type="Pfam" id="PF00912">
    <property type="entry name" value="Transgly"/>
    <property type="match status" value="1"/>
</dbReference>
<feature type="compositionally biased region" description="Pro residues" evidence="18">
    <location>
        <begin position="761"/>
        <end position="774"/>
    </location>
</feature>
<feature type="compositionally biased region" description="Gly residues" evidence="18">
    <location>
        <begin position="818"/>
        <end position="849"/>
    </location>
</feature>
<evidence type="ECO:0000256" key="16">
    <source>
        <dbReference type="ARBA" id="ARBA00034000"/>
    </source>
</evidence>
<comment type="similarity">
    <text evidence="2">In the N-terminal section; belongs to the glycosyltransferase 51 family.</text>
</comment>
<dbReference type="Pfam" id="PF00905">
    <property type="entry name" value="Transpeptidase"/>
    <property type="match status" value="1"/>
</dbReference>
<keyword evidence="8 19" id="KW-0812">Transmembrane</keyword>
<keyword evidence="3" id="KW-1003">Cell membrane</keyword>
<feature type="region of interest" description="Disordered" evidence="18">
    <location>
        <begin position="759"/>
        <end position="901"/>
    </location>
</feature>
<evidence type="ECO:0000313" key="21">
    <source>
        <dbReference type="EMBL" id="TVX93001.1"/>
    </source>
</evidence>
<dbReference type="InterPro" id="IPR001264">
    <property type="entry name" value="Glyco_trans_51"/>
</dbReference>
<evidence type="ECO:0000256" key="9">
    <source>
        <dbReference type="ARBA" id="ARBA00022801"/>
    </source>
</evidence>
<dbReference type="NCBIfam" id="TIGR02074">
    <property type="entry name" value="PBP_1a_fam"/>
    <property type="match status" value="1"/>
</dbReference>
<keyword evidence="10" id="KW-0133">Cell shape</keyword>
<dbReference type="FunFam" id="1.10.3810.10:FF:000001">
    <property type="entry name" value="Penicillin-binding protein 1A"/>
    <property type="match status" value="1"/>
</dbReference>
<evidence type="ECO:0000256" key="18">
    <source>
        <dbReference type="SAM" id="MobiDB-lite"/>
    </source>
</evidence>
<dbReference type="GO" id="GO:0009002">
    <property type="term" value="F:serine-type D-Ala-D-Ala carboxypeptidase activity"/>
    <property type="evidence" value="ECO:0007669"/>
    <property type="project" value="UniProtKB-EC"/>
</dbReference>
<evidence type="ECO:0000256" key="8">
    <source>
        <dbReference type="ARBA" id="ARBA00022692"/>
    </source>
</evidence>
<dbReference type="Gene3D" id="2.60.40.10">
    <property type="entry name" value="Immunoglobulins"/>
    <property type="match status" value="1"/>
</dbReference>
<keyword evidence="6" id="KW-0328">Glycosyltransferase</keyword>
<evidence type="ECO:0000256" key="2">
    <source>
        <dbReference type="ARBA" id="ARBA00007739"/>
    </source>
</evidence>
<evidence type="ECO:0000256" key="11">
    <source>
        <dbReference type="ARBA" id="ARBA00022984"/>
    </source>
</evidence>
<gene>
    <name evidence="21" type="ORF">FPZ44_07970</name>
</gene>
<evidence type="ECO:0000256" key="14">
    <source>
        <dbReference type="ARBA" id="ARBA00023268"/>
    </source>
</evidence>
<evidence type="ECO:0000313" key="22">
    <source>
        <dbReference type="Proteomes" id="UP000318102"/>
    </source>
</evidence>
<feature type="transmembrane region" description="Helical" evidence="19">
    <location>
        <begin position="32"/>
        <end position="55"/>
    </location>
</feature>
<dbReference type="GO" id="GO:0030288">
    <property type="term" value="C:outer membrane-bounded periplasmic space"/>
    <property type="evidence" value="ECO:0007669"/>
    <property type="project" value="TreeGrafter"/>
</dbReference>
<proteinExistence type="inferred from homology"/>
<feature type="compositionally biased region" description="Gly residues" evidence="18">
    <location>
        <begin position="784"/>
        <end position="800"/>
    </location>
</feature>
<sequence length="901" mass="98901">MANQDKLSRMQSPRKPKPTASKKKSWTWKKTWWLFFFTTAFAIFCAVGGYLFIMLNGERLMKEYKEADMFKMAEASVVLDRNGKQIAKLGHQVSNREVVESKDIPDLLAQAFIATEDKRFMNHQGVDLWSIGRAMVRDVMAGSLVEGGSTITQQLAKNMFLTSDKTFFRKATEVSIAVSLENHYTKEEILTMYLNRIYFGKGAYGVKSAAKTYFGKDNLNDLKLWEIATLAAIPKAPSHYNPISKPEQSKQRRQVVLKLMRDENYITDEQMKEAAAVDYDPSVGKQNQEKSKTNPAYQSYLDYMVQEAETVTGLTEDQLYRGGYTIYTTMDAHAQQVMYDEFNDDSNFEKSKDEIQSQAAMIITDHSNGAIMAMMGGRDYEKKGRNRVTDKRQPGSTMKPIATYGPAVDTGDWYPWSTLRDDKQCFGNYCPTDLGRNKYVGAIDMTTAVKRSTNLPSVWLLNEIGLKQGYEFAQKLGIDLHKDDYSLALTLGGMTHGTSPLEMTRAYNAFANGGKYYDGYTIKLVKDGKGKDVYKLKVQAEQVMSEQTSYYMTQMMQEVVNSGTGTAAQMSRPVAGKTGSSQHGIPGYDGPGARDFWFVGYTPQWTASVWMGYDRTDRDHVLRGSSSQPAKLFSEVMSKALQGTDAGSFHRPDNVKRPEPPKPPATVTGLTAAYSENTKTVSLNWSALPGDDVVYQLYRKSSKEQQFVKLLGDLKTTNVEDIGVFPGETYTYYVVATSSKIEGEAKSSEVSVAIAVEEQPIEPPVDPIQPPVDPTVPEVPEQPGTGGEGNEPGTGEGDGTNNGNNSGNNNGQNNGQNNGNGNGNGNNGGNNGNGQGNNGNGNGNGGPNGGSSEVTDPIEGGGTPSTNSTDGQMIPEQPPTEGTPSVPGTTGMNRMNERFVA</sequence>
<dbReference type="GO" id="GO:0071555">
    <property type="term" value="P:cell wall organization"/>
    <property type="evidence" value="ECO:0007669"/>
    <property type="project" value="UniProtKB-KW"/>
</dbReference>
<dbReference type="PROSITE" id="PS50853">
    <property type="entry name" value="FN3"/>
    <property type="match status" value="1"/>
</dbReference>
<dbReference type="PANTHER" id="PTHR32282">
    <property type="entry name" value="BINDING PROTEIN TRANSPEPTIDASE, PUTATIVE-RELATED"/>
    <property type="match status" value="1"/>
</dbReference>
<dbReference type="Gene3D" id="1.10.3810.10">
    <property type="entry name" value="Biosynthetic peptidoglycan transglycosylase-like"/>
    <property type="match status" value="1"/>
</dbReference>
<evidence type="ECO:0000256" key="6">
    <source>
        <dbReference type="ARBA" id="ARBA00022676"/>
    </source>
</evidence>
<keyword evidence="15" id="KW-0961">Cell wall biogenesis/degradation</keyword>
<dbReference type="Proteomes" id="UP000318102">
    <property type="component" value="Unassembled WGS sequence"/>
</dbReference>
<evidence type="ECO:0000256" key="4">
    <source>
        <dbReference type="ARBA" id="ARBA00022645"/>
    </source>
</evidence>
<feature type="region of interest" description="Disordered" evidence="18">
    <location>
        <begin position="644"/>
        <end position="666"/>
    </location>
</feature>
<keyword evidence="11" id="KW-0573">Peptidoglycan synthesis</keyword>
<keyword evidence="4" id="KW-0121">Carboxypeptidase</keyword>
<dbReference type="EMBL" id="VNJK01000001">
    <property type="protein sequence ID" value="TVX93001.1"/>
    <property type="molecule type" value="Genomic_DNA"/>
</dbReference>
<dbReference type="InterPro" id="IPR012338">
    <property type="entry name" value="Beta-lactam/transpept-like"/>
</dbReference>
<dbReference type="InterPro" id="IPR023346">
    <property type="entry name" value="Lysozyme-like_dom_sf"/>
</dbReference>
<name>A0A559IZE8_9BACL</name>
<evidence type="ECO:0000256" key="12">
    <source>
        <dbReference type="ARBA" id="ARBA00022989"/>
    </source>
</evidence>
<accession>A0A559IZE8</accession>
<evidence type="ECO:0000256" key="10">
    <source>
        <dbReference type="ARBA" id="ARBA00022960"/>
    </source>
</evidence>
<dbReference type="GO" id="GO:0006508">
    <property type="term" value="P:proteolysis"/>
    <property type="evidence" value="ECO:0007669"/>
    <property type="project" value="UniProtKB-KW"/>
</dbReference>
<dbReference type="SUPFAM" id="SSF49265">
    <property type="entry name" value="Fibronectin type III"/>
    <property type="match status" value="1"/>
</dbReference>
<comment type="catalytic activity">
    <reaction evidence="16">
        <text>Preferential cleavage: (Ac)2-L-Lys-D-Ala-|-D-Ala. Also transpeptidation of peptidyl-alanyl moieties that are N-acyl substituents of D-alanine.</text>
        <dbReference type="EC" id="3.4.16.4"/>
    </reaction>
</comment>
<dbReference type="InterPro" id="IPR036116">
    <property type="entry name" value="FN3_sf"/>
</dbReference>
<comment type="similarity">
    <text evidence="1">In the C-terminal section; belongs to the transpeptidase family.</text>
</comment>
<organism evidence="21 22">
    <name type="scientific">Paenibacillus agilis</name>
    <dbReference type="NCBI Taxonomy" id="3020863"/>
    <lineage>
        <taxon>Bacteria</taxon>
        <taxon>Bacillati</taxon>
        <taxon>Bacillota</taxon>
        <taxon>Bacilli</taxon>
        <taxon>Bacillales</taxon>
        <taxon>Paenibacillaceae</taxon>
        <taxon>Paenibacillus</taxon>
    </lineage>
</organism>
<evidence type="ECO:0000256" key="7">
    <source>
        <dbReference type="ARBA" id="ARBA00022679"/>
    </source>
</evidence>
<dbReference type="GO" id="GO:0009252">
    <property type="term" value="P:peptidoglycan biosynthetic process"/>
    <property type="evidence" value="ECO:0007669"/>
    <property type="project" value="UniProtKB-KW"/>
</dbReference>
<reference evidence="21 22" key="1">
    <citation type="submission" date="2019-07" db="EMBL/GenBank/DDBJ databases">
        <authorList>
            <person name="Kim J."/>
        </authorList>
    </citation>
    <scope>NUCLEOTIDE SEQUENCE [LARGE SCALE GENOMIC DNA]</scope>
    <source>
        <strain evidence="21 22">N4</strain>
    </source>
</reference>
<evidence type="ECO:0000256" key="5">
    <source>
        <dbReference type="ARBA" id="ARBA00022670"/>
    </source>
</evidence>
<dbReference type="GO" id="GO:0008955">
    <property type="term" value="F:peptidoglycan glycosyltransferase activity"/>
    <property type="evidence" value="ECO:0007669"/>
    <property type="project" value="UniProtKB-EC"/>
</dbReference>
<comment type="catalytic activity">
    <reaction evidence="17">
        <text>[GlcNAc-(1-&gt;4)-Mur2Ac(oyl-L-Ala-gamma-D-Glu-L-Lys-D-Ala-D-Ala)](n)-di-trans,octa-cis-undecaprenyl diphosphate + beta-D-GlcNAc-(1-&gt;4)-Mur2Ac(oyl-L-Ala-gamma-D-Glu-L-Lys-D-Ala-D-Ala)-di-trans,octa-cis-undecaprenyl diphosphate = [GlcNAc-(1-&gt;4)-Mur2Ac(oyl-L-Ala-gamma-D-Glu-L-Lys-D-Ala-D-Ala)](n+1)-di-trans,octa-cis-undecaprenyl diphosphate + di-trans,octa-cis-undecaprenyl diphosphate + H(+)</text>
        <dbReference type="Rhea" id="RHEA:23708"/>
        <dbReference type="Rhea" id="RHEA-COMP:9602"/>
        <dbReference type="Rhea" id="RHEA-COMP:9603"/>
        <dbReference type="ChEBI" id="CHEBI:15378"/>
        <dbReference type="ChEBI" id="CHEBI:58405"/>
        <dbReference type="ChEBI" id="CHEBI:60033"/>
        <dbReference type="ChEBI" id="CHEBI:78435"/>
        <dbReference type="EC" id="2.4.99.28"/>
    </reaction>
</comment>
<evidence type="ECO:0000256" key="15">
    <source>
        <dbReference type="ARBA" id="ARBA00023316"/>
    </source>
</evidence>
<keyword evidence="9" id="KW-0378">Hydrolase</keyword>
<dbReference type="SUPFAM" id="SSF56601">
    <property type="entry name" value="beta-lactamase/transpeptidase-like"/>
    <property type="match status" value="1"/>
</dbReference>
<keyword evidence="14" id="KW-0511">Multifunctional enzyme</keyword>
<dbReference type="Gene3D" id="3.40.710.10">
    <property type="entry name" value="DD-peptidase/beta-lactamase superfamily"/>
    <property type="match status" value="1"/>
</dbReference>
<evidence type="ECO:0000256" key="19">
    <source>
        <dbReference type="SAM" id="Phobius"/>
    </source>
</evidence>
<dbReference type="RefSeq" id="WP_144989056.1">
    <property type="nucleotide sequence ID" value="NZ_VNJK01000001.1"/>
</dbReference>
<keyword evidence="5" id="KW-0645">Protease</keyword>
<feature type="compositionally biased region" description="Low complexity" evidence="18">
    <location>
        <begin position="801"/>
        <end position="817"/>
    </location>
</feature>
<evidence type="ECO:0000256" key="17">
    <source>
        <dbReference type="ARBA" id="ARBA00049902"/>
    </source>
</evidence>
<dbReference type="CDD" id="cd00063">
    <property type="entry name" value="FN3"/>
    <property type="match status" value="1"/>
</dbReference>
<dbReference type="PANTHER" id="PTHR32282:SF32">
    <property type="entry name" value="PENICILLIN-BINDING PROTEIN 2A"/>
    <property type="match status" value="1"/>
</dbReference>
<dbReference type="SUPFAM" id="SSF53955">
    <property type="entry name" value="Lysozyme-like"/>
    <property type="match status" value="1"/>
</dbReference>
<dbReference type="AlphaFoldDB" id="A0A559IZE8"/>
<dbReference type="GO" id="GO:0008658">
    <property type="term" value="F:penicillin binding"/>
    <property type="evidence" value="ECO:0007669"/>
    <property type="project" value="InterPro"/>
</dbReference>
<protein>
    <submittedName>
        <fullName evidence="21">PBP1A family penicillin-binding protein</fullName>
    </submittedName>
</protein>
<evidence type="ECO:0000256" key="1">
    <source>
        <dbReference type="ARBA" id="ARBA00007090"/>
    </source>
</evidence>
<evidence type="ECO:0000259" key="20">
    <source>
        <dbReference type="PROSITE" id="PS50853"/>
    </source>
</evidence>
<evidence type="ECO:0000256" key="13">
    <source>
        <dbReference type="ARBA" id="ARBA00023136"/>
    </source>
</evidence>
<dbReference type="InterPro" id="IPR036950">
    <property type="entry name" value="PBP_transglycosylase"/>
</dbReference>
<dbReference type="InterPro" id="IPR050396">
    <property type="entry name" value="Glycosyltr_51/Transpeptidase"/>
</dbReference>
<dbReference type="InterPro" id="IPR003961">
    <property type="entry name" value="FN3_dom"/>
</dbReference>
<evidence type="ECO:0000256" key="3">
    <source>
        <dbReference type="ARBA" id="ARBA00022475"/>
    </source>
</evidence>
<keyword evidence="12 19" id="KW-1133">Transmembrane helix</keyword>
<keyword evidence="22" id="KW-1185">Reference proteome</keyword>
<dbReference type="GO" id="GO:0008360">
    <property type="term" value="P:regulation of cell shape"/>
    <property type="evidence" value="ECO:0007669"/>
    <property type="project" value="UniProtKB-KW"/>
</dbReference>
<feature type="region of interest" description="Disordered" evidence="18">
    <location>
        <begin position="1"/>
        <end position="23"/>
    </location>
</feature>
<comment type="caution">
    <text evidence="21">The sequence shown here is derived from an EMBL/GenBank/DDBJ whole genome shotgun (WGS) entry which is preliminary data.</text>
</comment>
<dbReference type="OrthoDB" id="9766909at2"/>
<keyword evidence="13 19" id="KW-0472">Membrane</keyword>
<feature type="domain" description="Fibronectin type-III" evidence="20">
    <location>
        <begin position="660"/>
        <end position="758"/>
    </location>
</feature>
<feature type="compositionally biased region" description="Basic and acidic residues" evidence="18">
    <location>
        <begin position="648"/>
        <end position="660"/>
    </location>
</feature>
<dbReference type="InterPro" id="IPR013783">
    <property type="entry name" value="Ig-like_fold"/>
</dbReference>
<feature type="compositionally biased region" description="Basic residues" evidence="18">
    <location>
        <begin position="12"/>
        <end position="23"/>
    </location>
</feature>